<evidence type="ECO:0000256" key="4">
    <source>
        <dbReference type="ARBA" id="ARBA00022982"/>
    </source>
</evidence>
<dbReference type="InterPro" id="IPR001308">
    <property type="entry name" value="ETF_a/FixB"/>
</dbReference>
<proteinExistence type="inferred from homology"/>
<geneLocation type="plasmid" evidence="12"/>
<feature type="binding site" evidence="8">
    <location>
        <begin position="238"/>
        <end position="242"/>
    </location>
    <ligand>
        <name>FAD</name>
        <dbReference type="ChEBI" id="CHEBI:57692"/>
    </ligand>
</feature>
<keyword evidence="13" id="KW-1185">Reference proteome</keyword>
<feature type="binding site" evidence="8">
    <location>
        <begin position="224"/>
        <end position="225"/>
    </location>
    <ligand>
        <name>FAD</name>
        <dbReference type="ChEBI" id="CHEBI:57692"/>
    </ligand>
</feature>
<dbReference type="PANTHER" id="PTHR43153">
    <property type="entry name" value="ELECTRON TRANSFER FLAVOPROTEIN ALPHA"/>
    <property type="match status" value="1"/>
</dbReference>
<dbReference type="SUPFAM" id="SSF52402">
    <property type="entry name" value="Adenine nucleotide alpha hydrolases-like"/>
    <property type="match status" value="1"/>
</dbReference>
<comment type="cofactor">
    <cofactor evidence="8">
        <name>FAD</name>
        <dbReference type="ChEBI" id="CHEBI:57692"/>
    </cofactor>
    <text evidence="8">Binds 1 FAD per dimer.</text>
</comment>
<gene>
    <name evidence="11" type="ORF">A9O66_33115</name>
    <name evidence="10" type="ORF">VOI32_06480</name>
</gene>
<reference evidence="11 12" key="1">
    <citation type="journal article" date="2014" name="Genome Announc.">
        <title>Draft Genome Sequence of the Haloacid-Degrading Burkholderia caribensis Strain MBA4.</title>
        <authorList>
            <person name="Pan Y."/>
            <person name="Kong K.F."/>
            <person name="Tsang J.S."/>
        </authorList>
    </citation>
    <scope>NUCLEOTIDE SEQUENCE [LARGE SCALE GENOMIC DNA]</scope>
    <source>
        <strain evidence="11 12">852011</strain>
    </source>
</reference>
<dbReference type="AlphaFoldDB" id="A0A9Q6SA68"/>
<dbReference type="EMBL" id="JAYLVJ010000006">
    <property type="protein sequence ID" value="MEO1753568.1"/>
    <property type="molecule type" value="Genomic_DNA"/>
</dbReference>
<keyword evidence="4" id="KW-0249">Electron transport</keyword>
<dbReference type="Gene3D" id="3.40.50.620">
    <property type="entry name" value="HUPs"/>
    <property type="match status" value="1"/>
</dbReference>
<keyword evidence="2" id="KW-0285">Flavoprotein</keyword>
<keyword evidence="11" id="KW-0614">Plasmid</keyword>
<reference evidence="11" key="2">
    <citation type="submission" date="2016-06" db="EMBL/GenBank/DDBJ databases">
        <authorList>
            <person name="Huang P."/>
            <person name="Jiang X."/>
            <person name="Liu X."/>
        </authorList>
    </citation>
    <scope>NUCLEOTIDE SEQUENCE</scope>
    <source>
        <strain evidence="11">852011</strain>
        <plasmid evidence="11">unnamed</plasmid>
    </source>
</reference>
<dbReference type="RefSeq" id="WP_107202949.1">
    <property type="nucleotide sequence ID" value="NZ_CP015960.1"/>
</dbReference>
<evidence type="ECO:0000256" key="1">
    <source>
        <dbReference type="ARBA" id="ARBA00005817"/>
    </source>
</evidence>
<feature type="binding site" evidence="8">
    <location>
        <begin position="255"/>
        <end position="262"/>
    </location>
    <ligand>
        <name>FAD</name>
        <dbReference type="ChEBI" id="CHEBI:57692"/>
    </ligand>
</feature>
<dbReference type="InterPro" id="IPR029035">
    <property type="entry name" value="DHS-like_NAD/FAD-binding_dom"/>
</dbReference>
<dbReference type="InterPro" id="IPR014730">
    <property type="entry name" value="ETF_a/b_N"/>
</dbReference>
<dbReference type="Pfam" id="PF00766">
    <property type="entry name" value="ETF_alpha"/>
    <property type="match status" value="1"/>
</dbReference>
<organism evidence="11 12">
    <name type="scientific">Paraburkholderia caribensis</name>
    <dbReference type="NCBI Taxonomy" id="75105"/>
    <lineage>
        <taxon>Bacteria</taxon>
        <taxon>Pseudomonadati</taxon>
        <taxon>Pseudomonadota</taxon>
        <taxon>Betaproteobacteria</taxon>
        <taxon>Burkholderiales</taxon>
        <taxon>Burkholderiaceae</taxon>
        <taxon>Paraburkholderia</taxon>
    </lineage>
</organism>
<dbReference type="PANTHER" id="PTHR43153:SF1">
    <property type="entry name" value="ELECTRON TRANSFER FLAVOPROTEIN SUBUNIT ALPHA, MITOCHONDRIAL"/>
    <property type="match status" value="1"/>
</dbReference>
<dbReference type="SMART" id="SM00893">
    <property type="entry name" value="ETF"/>
    <property type="match status" value="1"/>
</dbReference>
<dbReference type="InterPro" id="IPR014729">
    <property type="entry name" value="Rossmann-like_a/b/a_fold"/>
</dbReference>
<evidence type="ECO:0000313" key="11">
    <source>
        <dbReference type="EMBL" id="QLB67296.1"/>
    </source>
</evidence>
<evidence type="ECO:0000256" key="5">
    <source>
        <dbReference type="ARBA" id="ARBA00025649"/>
    </source>
</evidence>
<dbReference type="EMBL" id="CP015960">
    <property type="protein sequence ID" value="QLB67296.1"/>
    <property type="molecule type" value="Genomic_DNA"/>
</dbReference>
<keyword evidence="4" id="KW-0813">Transport</keyword>
<name>A0A9Q6SA68_9BURK</name>
<dbReference type="Proteomes" id="UP001462961">
    <property type="component" value="Unassembled WGS sequence"/>
</dbReference>
<geneLocation type="plasmid" evidence="11">
    <name>unnamed</name>
</geneLocation>
<evidence type="ECO:0000256" key="6">
    <source>
        <dbReference type="ARBA" id="ARBA00068674"/>
    </source>
</evidence>
<evidence type="ECO:0000256" key="7">
    <source>
        <dbReference type="ARBA" id="ARBA00079299"/>
    </source>
</evidence>
<keyword evidence="3 8" id="KW-0274">FAD</keyword>
<feature type="binding site" evidence="8">
    <location>
        <position position="199"/>
    </location>
    <ligand>
        <name>FAD</name>
        <dbReference type="ChEBI" id="CHEBI:57692"/>
    </ligand>
</feature>
<dbReference type="Pfam" id="PF01012">
    <property type="entry name" value="ETF"/>
    <property type="match status" value="1"/>
</dbReference>
<dbReference type="Proteomes" id="UP000509548">
    <property type="component" value="Plasmid unnamed"/>
</dbReference>
<dbReference type="GO" id="GO:0033539">
    <property type="term" value="P:fatty acid beta-oxidation using acyl-CoA dehydrogenase"/>
    <property type="evidence" value="ECO:0007669"/>
    <property type="project" value="TreeGrafter"/>
</dbReference>
<comment type="function">
    <text evidence="5">The electron transfer flavoprotein serves as a specific electron acceptor for other dehydrogenases. It transfers the electrons to the main respiratory chain via ETF-ubiquinone oxidoreductase (ETF dehydrogenase).</text>
</comment>
<dbReference type="InterPro" id="IPR014731">
    <property type="entry name" value="ETF_asu_C"/>
</dbReference>
<feature type="domain" description="Electron transfer flavoprotein alpha/beta-subunit N-terminal" evidence="9">
    <location>
        <begin position="3"/>
        <end position="174"/>
    </location>
</feature>
<accession>A0A9Q6SA68</accession>
<evidence type="ECO:0000313" key="10">
    <source>
        <dbReference type="EMBL" id="MEO1753568.1"/>
    </source>
</evidence>
<feature type="binding site" evidence="8">
    <location>
        <position position="276"/>
    </location>
    <ligand>
        <name>FAD</name>
        <dbReference type="ChEBI" id="CHEBI:57692"/>
    </ligand>
</feature>
<evidence type="ECO:0000256" key="3">
    <source>
        <dbReference type="ARBA" id="ARBA00022827"/>
    </source>
</evidence>
<reference evidence="10 13" key="3">
    <citation type="submission" date="2024-01" db="EMBL/GenBank/DDBJ databases">
        <title>The diversity of rhizobia nodulating Mimosa spp. in eleven states of Brazil covering several biomes is determined by host plant, location, and edaphic factors.</title>
        <authorList>
            <person name="Rouws L."/>
            <person name="Barauna A."/>
            <person name="Beukes C."/>
            <person name="De Faria S.M."/>
            <person name="Gross E."/>
            <person name="Dos Reis Junior F.B."/>
            <person name="Simon M."/>
            <person name="Maluk M."/>
            <person name="Odee D.W."/>
            <person name="Kenicer G."/>
            <person name="Young J.P.W."/>
            <person name="Reis V.M."/>
            <person name="Zilli J."/>
            <person name="James E.K."/>
        </authorList>
    </citation>
    <scope>NUCLEOTIDE SEQUENCE [LARGE SCALE GENOMIC DNA]</scope>
    <source>
        <strain evidence="10 13">JHI1651</strain>
    </source>
</reference>
<evidence type="ECO:0000256" key="2">
    <source>
        <dbReference type="ARBA" id="ARBA00022630"/>
    </source>
</evidence>
<dbReference type="GO" id="GO:0050660">
    <property type="term" value="F:flavin adenine dinucleotide binding"/>
    <property type="evidence" value="ECO:0007669"/>
    <property type="project" value="InterPro"/>
</dbReference>
<dbReference type="SUPFAM" id="SSF52467">
    <property type="entry name" value="DHS-like NAD/FAD-binding domain"/>
    <property type="match status" value="1"/>
</dbReference>
<dbReference type="FunFam" id="3.40.50.1220:FF:000001">
    <property type="entry name" value="Electron transfer flavoprotein, alpha subunit"/>
    <property type="match status" value="1"/>
</dbReference>
<sequence length="311" mass="31301">MRSLVLVDIDNGVVSDASQRVIGAALQIGKPVDLLAFDTDAAQAAAQIAGVEQVLLAAFDTAPTAESLAAVLQGVSVSANYTLIAAAHRALARGAFPRAAARAGGAFLADVTGVSRDGHFVRGLYAGSVVANVASEGALTFATFRASSFAPVARNGGHAAVVTLEAPKVFGNTTLIERHATQQAGQDLSSARIVVAGGRGLASKENMARLGELADNMGAALGASRAAVDAGYAPNAAQVGQTGKTVAPDVYLAFGISGAIQHLAGMKDSKLIVAVNKDPDAPIFSIADVGLVGDLFETVSGLEARVAARSA</sequence>
<evidence type="ECO:0000256" key="8">
    <source>
        <dbReference type="PIRSR" id="PIRSR000089-1"/>
    </source>
</evidence>
<evidence type="ECO:0000313" key="13">
    <source>
        <dbReference type="Proteomes" id="UP001462961"/>
    </source>
</evidence>
<protein>
    <recommendedName>
        <fullName evidence="6">Electron transfer flavoprotein subunit alpha</fullName>
    </recommendedName>
    <alternativeName>
        <fullName evidence="7">Electron transfer flavoprotein large subunit</fullName>
    </alternativeName>
</protein>
<dbReference type="Gene3D" id="3.40.50.1220">
    <property type="entry name" value="TPP-binding domain"/>
    <property type="match status" value="1"/>
</dbReference>
<comment type="similarity">
    <text evidence="1">Belongs to the ETF alpha-subunit/FixB family.</text>
</comment>
<dbReference type="GO" id="GO:0009055">
    <property type="term" value="F:electron transfer activity"/>
    <property type="evidence" value="ECO:0007669"/>
    <property type="project" value="InterPro"/>
</dbReference>
<evidence type="ECO:0000259" key="9">
    <source>
        <dbReference type="SMART" id="SM00893"/>
    </source>
</evidence>
<evidence type="ECO:0000313" key="12">
    <source>
        <dbReference type="Proteomes" id="UP000509548"/>
    </source>
</evidence>
<dbReference type="PIRSF" id="PIRSF000089">
    <property type="entry name" value="Electra_flavoP_a"/>
    <property type="match status" value="1"/>
</dbReference>